<name>A0AAD7AWB3_9AGAR</name>
<evidence type="ECO:0000313" key="2">
    <source>
        <dbReference type="Proteomes" id="UP001218218"/>
    </source>
</evidence>
<dbReference type="EMBL" id="JARIHO010000001">
    <property type="protein sequence ID" value="KAJ7369237.1"/>
    <property type="molecule type" value="Genomic_DNA"/>
</dbReference>
<dbReference type="AlphaFoldDB" id="A0AAD7AWB3"/>
<organism evidence="1 2">
    <name type="scientific">Mycena albidolilacea</name>
    <dbReference type="NCBI Taxonomy" id="1033008"/>
    <lineage>
        <taxon>Eukaryota</taxon>
        <taxon>Fungi</taxon>
        <taxon>Dikarya</taxon>
        <taxon>Basidiomycota</taxon>
        <taxon>Agaricomycotina</taxon>
        <taxon>Agaricomycetes</taxon>
        <taxon>Agaricomycetidae</taxon>
        <taxon>Agaricales</taxon>
        <taxon>Marasmiineae</taxon>
        <taxon>Mycenaceae</taxon>
        <taxon>Mycena</taxon>
    </lineage>
</organism>
<dbReference type="Proteomes" id="UP001218218">
    <property type="component" value="Unassembled WGS sequence"/>
</dbReference>
<keyword evidence="2" id="KW-1185">Reference proteome</keyword>
<evidence type="ECO:0000313" key="1">
    <source>
        <dbReference type="EMBL" id="KAJ7369237.1"/>
    </source>
</evidence>
<proteinExistence type="predicted"/>
<sequence length="190" mass="20850">MTTDKSMFLHILQLYRTLAGPGDWERGERYLDMDRIYRALSLRILIVSYDTTNFVFTGPVTYHSFAHVSRVVGQMDGECSEAGERFWVALPWCIGGDAEKSGGAVAPATSMGVDTAAGGSIRNLSTSGVTVCETPTCRPARCSRVRIDGTGATRRKWVGAFAAKTILVAEAVHERTADFFIEWTTRFGVL</sequence>
<gene>
    <name evidence="1" type="ORF">DFH08DRAFT_797018</name>
</gene>
<accession>A0AAD7AWB3</accession>
<protein>
    <submittedName>
        <fullName evidence="1">Uncharacterized protein</fullName>
    </submittedName>
</protein>
<reference evidence="1" key="1">
    <citation type="submission" date="2023-03" db="EMBL/GenBank/DDBJ databases">
        <title>Massive genome expansion in bonnet fungi (Mycena s.s.) driven by repeated elements and novel gene families across ecological guilds.</title>
        <authorList>
            <consortium name="Lawrence Berkeley National Laboratory"/>
            <person name="Harder C.B."/>
            <person name="Miyauchi S."/>
            <person name="Viragh M."/>
            <person name="Kuo A."/>
            <person name="Thoen E."/>
            <person name="Andreopoulos B."/>
            <person name="Lu D."/>
            <person name="Skrede I."/>
            <person name="Drula E."/>
            <person name="Henrissat B."/>
            <person name="Morin E."/>
            <person name="Kohler A."/>
            <person name="Barry K."/>
            <person name="LaButti K."/>
            <person name="Morin E."/>
            <person name="Salamov A."/>
            <person name="Lipzen A."/>
            <person name="Mereny Z."/>
            <person name="Hegedus B."/>
            <person name="Baldrian P."/>
            <person name="Stursova M."/>
            <person name="Weitz H."/>
            <person name="Taylor A."/>
            <person name="Grigoriev I.V."/>
            <person name="Nagy L.G."/>
            <person name="Martin F."/>
            <person name="Kauserud H."/>
        </authorList>
    </citation>
    <scope>NUCLEOTIDE SEQUENCE</scope>
    <source>
        <strain evidence="1">CBHHK002</strain>
    </source>
</reference>
<comment type="caution">
    <text evidence="1">The sequence shown here is derived from an EMBL/GenBank/DDBJ whole genome shotgun (WGS) entry which is preliminary data.</text>
</comment>